<keyword evidence="7" id="KW-1185">Reference proteome</keyword>
<organism evidence="6 7">
    <name type="scientific">Seohaeicola nanhaiensis</name>
    <dbReference type="NCBI Taxonomy" id="1387282"/>
    <lineage>
        <taxon>Bacteria</taxon>
        <taxon>Pseudomonadati</taxon>
        <taxon>Pseudomonadota</taxon>
        <taxon>Alphaproteobacteria</taxon>
        <taxon>Rhodobacterales</taxon>
        <taxon>Roseobacteraceae</taxon>
        <taxon>Seohaeicola</taxon>
    </lineage>
</organism>
<gene>
    <name evidence="6" type="ORF">ACFO5X_17495</name>
</gene>
<evidence type="ECO:0000313" key="6">
    <source>
        <dbReference type="EMBL" id="MFC4670363.1"/>
    </source>
</evidence>
<evidence type="ECO:0000256" key="2">
    <source>
        <dbReference type="ARBA" id="ARBA00022989"/>
    </source>
</evidence>
<feature type="domain" description="Major facilitator superfamily (MFS) profile" evidence="5">
    <location>
        <begin position="15"/>
        <end position="389"/>
    </location>
</feature>
<reference evidence="7" key="1">
    <citation type="journal article" date="2019" name="Int. J. Syst. Evol. Microbiol.">
        <title>The Global Catalogue of Microorganisms (GCM) 10K type strain sequencing project: providing services to taxonomists for standard genome sequencing and annotation.</title>
        <authorList>
            <consortium name="The Broad Institute Genomics Platform"/>
            <consortium name="The Broad Institute Genome Sequencing Center for Infectious Disease"/>
            <person name="Wu L."/>
            <person name="Ma J."/>
        </authorList>
    </citation>
    <scope>NUCLEOTIDE SEQUENCE [LARGE SCALE GENOMIC DNA]</scope>
    <source>
        <strain evidence="7">CGMCC 4.7283</strain>
    </source>
</reference>
<evidence type="ECO:0000256" key="1">
    <source>
        <dbReference type="ARBA" id="ARBA00022692"/>
    </source>
</evidence>
<evidence type="ECO:0000256" key="4">
    <source>
        <dbReference type="SAM" id="Phobius"/>
    </source>
</evidence>
<evidence type="ECO:0000259" key="5">
    <source>
        <dbReference type="PROSITE" id="PS50850"/>
    </source>
</evidence>
<feature type="transmembrane region" description="Helical" evidence="4">
    <location>
        <begin position="278"/>
        <end position="297"/>
    </location>
</feature>
<keyword evidence="2 4" id="KW-1133">Transmembrane helix</keyword>
<dbReference type="InterPro" id="IPR036259">
    <property type="entry name" value="MFS_trans_sf"/>
</dbReference>
<proteinExistence type="predicted"/>
<keyword evidence="1 4" id="KW-0812">Transmembrane</keyword>
<dbReference type="Proteomes" id="UP001595973">
    <property type="component" value="Unassembled WGS sequence"/>
</dbReference>
<dbReference type="PROSITE" id="PS50850">
    <property type="entry name" value="MFS"/>
    <property type="match status" value="1"/>
</dbReference>
<feature type="transmembrane region" description="Helical" evidence="4">
    <location>
        <begin position="140"/>
        <end position="159"/>
    </location>
</feature>
<feature type="transmembrane region" description="Helical" evidence="4">
    <location>
        <begin position="250"/>
        <end position="271"/>
    </location>
</feature>
<feature type="transmembrane region" description="Helical" evidence="4">
    <location>
        <begin position="12"/>
        <end position="30"/>
    </location>
</feature>
<feature type="transmembrane region" description="Helical" evidence="4">
    <location>
        <begin position="343"/>
        <end position="361"/>
    </location>
</feature>
<dbReference type="InterPro" id="IPR011701">
    <property type="entry name" value="MFS"/>
</dbReference>
<feature type="transmembrane region" description="Helical" evidence="4">
    <location>
        <begin position="81"/>
        <end position="102"/>
    </location>
</feature>
<dbReference type="SUPFAM" id="SSF103473">
    <property type="entry name" value="MFS general substrate transporter"/>
    <property type="match status" value="1"/>
</dbReference>
<sequence length="397" mass="39958">MSSTALPDPRTQFGTILGLWGAGLGAAAQFGKVSVTFPMLGEIYGGAGAALGFAVSLVGFVGVLFGVTAGLIVARVGPRRALIAALGLGALVAGYQATLPALPLFLASRVVEGASHLAIVVAAPTLIAQLSAVQHRGLTLSLWSTFFGVAFAVLTWGGLPLARAWGPGALYAAHGLYMAAMAVLVAALLPRDVIGARGAPLSLAGLVADHRHIYASPFRNAAALGWVCYAGAFVAILTVMPPFLSEALRGMVIGLMPLAGIAVSMTLGVWLLRHVPAVRVAVAGFALSLVAALALWAVPGSAWPYLALAGALGLVQGASFAAIPQLNAAPEARAQANGALAQMGNVGTTFGTPVLVALTAAGGVNGFLVFAVVLFGGGIALHLLTARARARRGSEAV</sequence>
<dbReference type="Gene3D" id="1.20.1250.20">
    <property type="entry name" value="MFS general substrate transporter like domains"/>
    <property type="match status" value="1"/>
</dbReference>
<evidence type="ECO:0000313" key="7">
    <source>
        <dbReference type="Proteomes" id="UP001595973"/>
    </source>
</evidence>
<accession>A0ABV9KK54</accession>
<feature type="transmembrane region" description="Helical" evidence="4">
    <location>
        <begin position="303"/>
        <end position="323"/>
    </location>
</feature>
<protein>
    <submittedName>
        <fullName evidence="6">MFS transporter</fullName>
    </submittedName>
</protein>
<dbReference type="Pfam" id="PF07690">
    <property type="entry name" value="MFS_1"/>
    <property type="match status" value="1"/>
</dbReference>
<feature type="transmembrane region" description="Helical" evidence="4">
    <location>
        <begin position="114"/>
        <end position="133"/>
    </location>
</feature>
<dbReference type="RefSeq" id="WP_380719288.1">
    <property type="nucleotide sequence ID" value="NZ_JBHSGI010000024.1"/>
</dbReference>
<dbReference type="InterPro" id="IPR020846">
    <property type="entry name" value="MFS_dom"/>
</dbReference>
<dbReference type="EMBL" id="JBHSGI010000024">
    <property type="protein sequence ID" value="MFC4670363.1"/>
    <property type="molecule type" value="Genomic_DNA"/>
</dbReference>
<feature type="transmembrane region" description="Helical" evidence="4">
    <location>
        <begin position="367"/>
        <end position="384"/>
    </location>
</feature>
<comment type="caution">
    <text evidence="6">The sequence shown here is derived from an EMBL/GenBank/DDBJ whole genome shotgun (WGS) entry which is preliminary data.</text>
</comment>
<feature type="transmembrane region" description="Helical" evidence="4">
    <location>
        <begin position="171"/>
        <end position="189"/>
    </location>
</feature>
<evidence type="ECO:0000256" key="3">
    <source>
        <dbReference type="ARBA" id="ARBA00023136"/>
    </source>
</evidence>
<keyword evidence="3 4" id="KW-0472">Membrane</keyword>
<feature type="transmembrane region" description="Helical" evidence="4">
    <location>
        <begin position="221"/>
        <end position="244"/>
    </location>
</feature>
<name>A0ABV9KK54_9RHOB</name>
<feature type="transmembrane region" description="Helical" evidence="4">
    <location>
        <begin position="50"/>
        <end position="74"/>
    </location>
</feature>